<evidence type="ECO:0000256" key="4">
    <source>
        <dbReference type="ARBA" id="ARBA00022664"/>
    </source>
</evidence>
<dbReference type="InterPro" id="IPR029063">
    <property type="entry name" value="SAM-dependent_MTases_sf"/>
</dbReference>
<evidence type="ECO:0000256" key="2">
    <source>
        <dbReference type="ARBA" id="ARBA00011926"/>
    </source>
</evidence>
<evidence type="ECO:0000256" key="8">
    <source>
        <dbReference type="ARBA" id="ARBA00023042"/>
    </source>
</evidence>
<evidence type="ECO:0000313" key="13">
    <source>
        <dbReference type="EMBL" id="OAD54011.1"/>
    </source>
</evidence>
<dbReference type="InterPro" id="IPR039753">
    <property type="entry name" value="RG7MT1"/>
</dbReference>
<dbReference type="GO" id="GO:0004482">
    <property type="term" value="F:mRNA 5'-cap (guanine-N7-)-methyltransferase activity"/>
    <property type="evidence" value="ECO:0007669"/>
    <property type="project" value="UniProtKB-EC"/>
</dbReference>
<keyword evidence="5 13" id="KW-0808">Transferase</keyword>
<dbReference type="Pfam" id="PF03291">
    <property type="entry name" value="mRNA_G-N7_MeTrfase"/>
    <property type="match status" value="1"/>
</dbReference>
<evidence type="ECO:0000259" key="12">
    <source>
        <dbReference type="PROSITE" id="PS51562"/>
    </source>
</evidence>
<comment type="catalytic activity">
    <reaction evidence="10">
        <text>a 5'-end (5'-triphosphoguanosine)-ribonucleoside in mRNA + S-adenosyl-L-methionine = a 5'-end (N(7)-methyl 5'-triphosphoguanosine)-ribonucleoside in mRNA + S-adenosyl-L-homocysteine</text>
        <dbReference type="Rhea" id="RHEA:67008"/>
        <dbReference type="Rhea" id="RHEA-COMP:17166"/>
        <dbReference type="Rhea" id="RHEA-COMP:17167"/>
        <dbReference type="ChEBI" id="CHEBI:57856"/>
        <dbReference type="ChEBI" id="CHEBI:59789"/>
        <dbReference type="ChEBI" id="CHEBI:156461"/>
        <dbReference type="ChEBI" id="CHEBI:167617"/>
        <dbReference type="EC" id="2.1.1.56"/>
    </reaction>
</comment>
<comment type="subcellular location">
    <subcellularLocation>
        <location evidence="1">Nucleus</location>
    </subcellularLocation>
</comment>
<evidence type="ECO:0000256" key="9">
    <source>
        <dbReference type="ARBA" id="ARBA00023242"/>
    </source>
</evidence>
<evidence type="ECO:0000256" key="7">
    <source>
        <dbReference type="ARBA" id="ARBA00022884"/>
    </source>
</evidence>
<feature type="binding site" evidence="11">
    <location>
        <position position="167"/>
    </location>
    <ligand>
        <name>S-adenosyl-L-methionine</name>
        <dbReference type="ChEBI" id="CHEBI:59789"/>
    </ligand>
</feature>
<feature type="binding site" evidence="11">
    <location>
        <position position="62"/>
    </location>
    <ligand>
        <name>S-adenosyl-L-methionine</name>
        <dbReference type="ChEBI" id="CHEBI:59789"/>
    </ligand>
</feature>
<dbReference type="EC" id="2.1.1.56" evidence="2"/>
<feature type="binding site" evidence="11">
    <location>
        <position position="84"/>
    </location>
    <ligand>
        <name>S-adenosyl-L-methionine</name>
        <dbReference type="ChEBI" id="CHEBI:59789"/>
    </ligand>
</feature>
<dbReference type="Proteomes" id="UP000250275">
    <property type="component" value="Unassembled WGS sequence"/>
</dbReference>
<keyword evidence="8" id="KW-0506">mRNA capping</keyword>
<feature type="binding site" evidence="11">
    <location>
        <position position="144"/>
    </location>
    <ligand>
        <name>S-adenosyl-L-methionine</name>
        <dbReference type="ChEBI" id="CHEBI:59789"/>
    </ligand>
</feature>
<dbReference type="AlphaFoldDB" id="A0A310SG14"/>
<evidence type="ECO:0000313" key="14">
    <source>
        <dbReference type="Proteomes" id="UP000250275"/>
    </source>
</evidence>
<dbReference type="SUPFAM" id="SSF53335">
    <property type="entry name" value="S-adenosyl-L-methionine-dependent methyltransferases"/>
    <property type="match status" value="1"/>
</dbReference>
<keyword evidence="4" id="KW-0507">mRNA processing</keyword>
<keyword evidence="3 13" id="KW-0489">Methyltransferase</keyword>
<feature type="binding site" evidence="11">
    <location>
        <position position="106"/>
    </location>
    <ligand>
        <name>S-adenosyl-L-methionine</name>
        <dbReference type="ChEBI" id="CHEBI:59789"/>
    </ligand>
</feature>
<keyword evidence="9" id="KW-0539">Nucleus</keyword>
<dbReference type="PROSITE" id="PS51562">
    <property type="entry name" value="RNA_CAP0_MT"/>
    <property type="match status" value="1"/>
</dbReference>
<dbReference type="GO" id="GO:0003723">
    <property type="term" value="F:RNA binding"/>
    <property type="evidence" value="ECO:0007669"/>
    <property type="project" value="UniProtKB-KW"/>
</dbReference>
<keyword evidence="14" id="KW-1185">Reference proteome</keyword>
<evidence type="ECO:0000256" key="1">
    <source>
        <dbReference type="ARBA" id="ARBA00004123"/>
    </source>
</evidence>
<dbReference type="InterPro" id="IPR004971">
    <property type="entry name" value="mRNA_G-N7_MeTrfase_dom"/>
</dbReference>
<evidence type="ECO:0000256" key="10">
    <source>
        <dbReference type="ARBA" id="ARBA00044712"/>
    </source>
</evidence>
<dbReference type="PANTHER" id="PTHR12189">
    <property type="entry name" value="MRNA GUANINE-7- METHYLTRANSFERASE"/>
    <property type="match status" value="1"/>
</dbReference>
<dbReference type="CDD" id="cd02440">
    <property type="entry name" value="AdoMet_MTases"/>
    <property type="match status" value="1"/>
</dbReference>
<dbReference type="OrthoDB" id="10248867at2759"/>
<dbReference type="InterPro" id="IPR016899">
    <property type="entry name" value="mRNA_G-N7_MeTrfase_euk"/>
</dbReference>
<proteinExistence type="predicted"/>
<feature type="binding site" evidence="11">
    <location>
        <position position="172"/>
    </location>
    <ligand>
        <name>S-adenosyl-L-methionine</name>
        <dbReference type="ChEBI" id="CHEBI:59789"/>
    </ligand>
</feature>
<dbReference type="Gene3D" id="3.40.50.150">
    <property type="entry name" value="Vaccinia Virus protein VP39"/>
    <property type="match status" value="1"/>
</dbReference>
<gene>
    <name evidence="13" type="ORF">WN48_08431</name>
</gene>
<name>A0A310SG14_9HYME</name>
<sequence length="345" mass="39994">VNNISLDLTGSSNKQARTSNKDVYSDNALLVVKHYNSIENKDTTLRSKSRILYMRNFNNWIKSMLMKLYRNDTYGSHANVLDMCCGKGGDLFKWKNMNIRHLICADLAEVTMQHCEHRYKNMLQRISEYERHSRIFTAEFIIADCTKVRLKEKFKDPNIKLDLVSCQFAFHYCFESLEQAECMIKNASECLKPGGYFIGTIPDAYDLVWQKCDGDSFGNEIYNVNFCCDKAKPPLFGAKYHFQLEGVVNCPEFLVYLPVFCKLALKFGLKLILFERFGNFYKRMKDRGELLLKKIEALESYSPHSNVPLVGKADQDYQHVKEYIKKSPNCPEIGTLSQPEWEVTC</sequence>
<keyword evidence="7" id="KW-0694">RNA-binding</keyword>
<organism evidence="13 14">
    <name type="scientific">Eufriesea mexicana</name>
    <dbReference type="NCBI Taxonomy" id="516756"/>
    <lineage>
        <taxon>Eukaryota</taxon>
        <taxon>Metazoa</taxon>
        <taxon>Ecdysozoa</taxon>
        <taxon>Arthropoda</taxon>
        <taxon>Hexapoda</taxon>
        <taxon>Insecta</taxon>
        <taxon>Pterygota</taxon>
        <taxon>Neoptera</taxon>
        <taxon>Endopterygota</taxon>
        <taxon>Hymenoptera</taxon>
        <taxon>Apocrita</taxon>
        <taxon>Aculeata</taxon>
        <taxon>Apoidea</taxon>
        <taxon>Anthophila</taxon>
        <taxon>Apidae</taxon>
        <taxon>Eufriesea</taxon>
    </lineage>
</organism>
<feature type="non-terminal residue" evidence="13">
    <location>
        <position position="1"/>
    </location>
</feature>
<dbReference type="PIRSF" id="PIRSF028762">
    <property type="entry name" value="ABD1"/>
    <property type="match status" value="1"/>
</dbReference>
<accession>A0A310SG14</accession>
<dbReference type="GO" id="GO:0005634">
    <property type="term" value="C:nucleus"/>
    <property type="evidence" value="ECO:0007669"/>
    <property type="project" value="UniProtKB-SubCell"/>
</dbReference>
<evidence type="ECO:0000256" key="11">
    <source>
        <dbReference type="PIRSR" id="PIRSR028762-1"/>
    </source>
</evidence>
<feature type="domain" description="MRNA cap 0 methyltransferase" evidence="12">
    <location>
        <begin position="49"/>
        <end position="345"/>
    </location>
</feature>
<reference evidence="13 14" key="1">
    <citation type="submission" date="2015-07" db="EMBL/GenBank/DDBJ databases">
        <title>The genome of Eufriesea mexicana.</title>
        <authorList>
            <person name="Pan H."/>
            <person name="Kapheim K."/>
        </authorList>
    </citation>
    <scope>NUCLEOTIDE SEQUENCE [LARGE SCALE GENOMIC DNA]</scope>
    <source>
        <strain evidence="13">0111107269</strain>
        <tissue evidence="13">Whole body</tissue>
    </source>
</reference>
<dbReference type="EMBL" id="KQ765234">
    <property type="protein sequence ID" value="OAD54011.1"/>
    <property type="molecule type" value="Genomic_DNA"/>
</dbReference>
<evidence type="ECO:0000256" key="5">
    <source>
        <dbReference type="ARBA" id="ARBA00022679"/>
    </source>
</evidence>
<keyword evidence="6" id="KW-0949">S-adenosyl-L-methionine</keyword>
<evidence type="ECO:0000256" key="3">
    <source>
        <dbReference type="ARBA" id="ARBA00022603"/>
    </source>
</evidence>
<protein>
    <recommendedName>
        <fullName evidence="2">mRNA (guanine-N(7))-methyltransferase</fullName>
        <ecNumber evidence="2">2.1.1.56</ecNumber>
    </recommendedName>
</protein>
<dbReference type="PANTHER" id="PTHR12189:SF2">
    <property type="entry name" value="MRNA CAP GUANINE-N7 METHYLTRANSFERASE"/>
    <property type="match status" value="1"/>
</dbReference>
<evidence type="ECO:0000256" key="6">
    <source>
        <dbReference type="ARBA" id="ARBA00022691"/>
    </source>
</evidence>